<keyword evidence="2" id="KW-1185">Reference proteome</keyword>
<dbReference type="Proteomes" id="UP001283361">
    <property type="component" value="Unassembled WGS sequence"/>
</dbReference>
<protein>
    <submittedName>
        <fullName evidence="1">Uncharacterized protein</fullName>
    </submittedName>
</protein>
<name>A0AAE1DJS3_9GAST</name>
<organism evidence="1 2">
    <name type="scientific">Elysia crispata</name>
    <name type="common">lettuce slug</name>
    <dbReference type="NCBI Taxonomy" id="231223"/>
    <lineage>
        <taxon>Eukaryota</taxon>
        <taxon>Metazoa</taxon>
        <taxon>Spiralia</taxon>
        <taxon>Lophotrochozoa</taxon>
        <taxon>Mollusca</taxon>
        <taxon>Gastropoda</taxon>
        <taxon>Heterobranchia</taxon>
        <taxon>Euthyneura</taxon>
        <taxon>Panpulmonata</taxon>
        <taxon>Sacoglossa</taxon>
        <taxon>Placobranchoidea</taxon>
        <taxon>Plakobranchidae</taxon>
        <taxon>Elysia</taxon>
    </lineage>
</organism>
<sequence length="191" mass="21056">MAAESIKCIVVNNSVHDILSVILLEYPAFRSEGEISWTGAGWGDDFLTPQEKIRKSHGDSITITRTSKGQVSVGSPERSRGHLNLPISVMVNMSSKRVATLPRLVLTLHPRCGHPTSGPFISRSLHYLTPAKVVWRGKGQSSTRLGKDKILNTYIVCAVTWRGGCGTINTERTPECLHDQQVIVNPDMLRL</sequence>
<reference evidence="1" key="1">
    <citation type="journal article" date="2023" name="G3 (Bethesda)">
        <title>A reference genome for the long-term kleptoplast-retaining sea slug Elysia crispata morphotype clarki.</title>
        <authorList>
            <person name="Eastman K.E."/>
            <person name="Pendleton A.L."/>
            <person name="Shaikh M.A."/>
            <person name="Suttiyut T."/>
            <person name="Ogas R."/>
            <person name="Tomko P."/>
            <person name="Gavelis G."/>
            <person name="Widhalm J.R."/>
            <person name="Wisecaver J.H."/>
        </authorList>
    </citation>
    <scope>NUCLEOTIDE SEQUENCE</scope>
    <source>
        <strain evidence="1">ECLA1</strain>
    </source>
</reference>
<proteinExistence type="predicted"/>
<gene>
    <name evidence="1" type="ORF">RRG08_011886</name>
</gene>
<evidence type="ECO:0000313" key="2">
    <source>
        <dbReference type="Proteomes" id="UP001283361"/>
    </source>
</evidence>
<evidence type="ECO:0000313" key="1">
    <source>
        <dbReference type="EMBL" id="KAK3771973.1"/>
    </source>
</evidence>
<dbReference type="AlphaFoldDB" id="A0AAE1DJS3"/>
<comment type="caution">
    <text evidence="1">The sequence shown here is derived from an EMBL/GenBank/DDBJ whole genome shotgun (WGS) entry which is preliminary data.</text>
</comment>
<dbReference type="EMBL" id="JAWDGP010003665">
    <property type="protein sequence ID" value="KAK3771973.1"/>
    <property type="molecule type" value="Genomic_DNA"/>
</dbReference>
<accession>A0AAE1DJS3</accession>